<accession>A0A813KL09</accession>
<dbReference type="AlphaFoldDB" id="A0A813KL09"/>
<evidence type="ECO:0000313" key="1">
    <source>
        <dbReference type="EMBL" id="CAE8706600.1"/>
    </source>
</evidence>
<evidence type="ECO:0000313" key="2">
    <source>
        <dbReference type="Proteomes" id="UP000626109"/>
    </source>
</evidence>
<gene>
    <name evidence="1" type="ORF">PGLA2088_LOCUS34264</name>
</gene>
<dbReference type="Proteomes" id="UP000626109">
    <property type="component" value="Unassembled WGS sequence"/>
</dbReference>
<sequence length="173" mass="19307">DQLPTRTACQDVFAMAAVSVAAHADDNGITFAQVKNTFIDFRDGENLLYEKWSMRRVASCPAELFCQTSSDCVARAGLQTWKHHQQGQCRPCSYFHFRPDGCRKAHGCTHCHFCTPEQARARMHQTRTSAKAAKEAARLLLQTNPAYETMPSLSVLGVDDAAQLDLIRNTTFP</sequence>
<reference evidence="1" key="1">
    <citation type="submission" date="2021-02" db="EMBL/GenBank/DDBJ databases">
        <authorList>
            <person name="Dougan E. K."/>
            <person name="Rhodes N."/>
            <person name="Thang M."/>
            <person name="Chan C."/>
        </authorList>
    </citation>
    <scope>NUCLEOTIDE SEQUENCE</scope>
</reference>
<feature type="non-terminal residue" evidence="1">
    <location>
        <position position="173"/>
    </location>
</feature>
<protein>
    <recommendedName>
        <fullName evidence="3">C3H1-type domain-containing protein</fullName>
    </recommendedName>
</protein>
<organism evidence="1 2">
    <name type="scientific">Polarella glacialis</name>
    <name type="common">Dinoflagellate</name>
    <dbReference type="NCBI Taxonomy" id="89957"/>
    <lineage>
        <taxon>Eukaryota</taxon>
        <taxon>Sar</taxon>
        <taxon>Alveolata</taxon>
        <taxon>Dinophyceae</taxon>
        <taxon>Suessiales</taxon>
        <taxon>Suessiaceae</taxon>
        <taxon>Polarella</taxon>
    </lineage>
</organism>
<dbReference type="EMBL" id="CAJNNW010031248">
    <property type="protein sequence ID" value="CAE8706600.1"/>
    <property type="molecule type" value="Genomic_DNA"/>
</dbReference>
<evidence type="ECO:0008006" key="3">
    <source>
        <dbReference type="Google" id="ProtNLM"/>
    </source>
</evidence>
<proteinExistence type="predicted"/>
<comment type="caution">
    <text evidence="1">The sequence shown here is derived from an EMBL/GenBank/DDBJ whole genome shotgun (WGS) entry which is preliminary data.</text>
</comment>
<name>A0A813KL09_POLGL</name>